<keyword evidence="2" id="KW-1185">Reference proteome</keyword>
<gene>
    <name evidence="1" type="primary">Vigan.02G086100</name>
    <name evidence="1" type="ORF">VIGAN_02086100</name>
</gene>
<reference evidence="1 2" key="1">
    <citation type="journal article" date="2015" name="Sci. Rep.">
        <title>The power of single molecule real-time sequencing technology in the de novo assembly of a eukaryotic genome.</title>
        <authorList>
            <person name="Sakai H."/>
            <person name="Naito K."/>
            <person name="Ogiso-Tanaka E."/>
            <person name="Takahashi Y."/>
            <person name="Iseki K."/>
            <person name="Muto C."/>
            <person name="Satou K."/>
            <person name="Teruya K."/>
            <person name="Shiroma A."/>
            <person name="Shimoji M."/>
            <person name="Hirano T."/>
            <person name="Itoh T."/>
            <person name="Kaga A."/>
            <person name="Tomooka N."/>
        </authorList>
    </citation>
    <scope>NUCLEOTIDE SEQUENCE [LARGE SCALE GENOMIC DNA]</scope>
    <source>
        <strain evidence="2">cv. Shumari</strain>
    </source>
</reference>
<organism evidence="1 2">
    <name type="scientific">Vigna angularis var. angularis</name>
    <dbReference type="NCBI Taxonomy" id="157739"/>
    <lineage>
        <taxon>Eukaryota</taxon>
        <taxon>Viridiplantae</taxon>
        <taxon>Streptophyta</taxon>
        <taxon>Embryophyta</taxon>
        <taxon>Tracheophyta</taxon>
        <taxon>Spermatophyta</taxon>
        <taxon>Magnoliopsida</taxon>
        <taxon>eudicotyledons</taxon>
        <taxon>Gunneridae</taxon>
        <taxon>Pentapetalae</taxon>
        <taxon>rosids</taxon>
        <taxon>fabids</taxon>
        <taxon>Fabales</taxon>
        <taxon>Fabaceae</taxon>
        <taxon>Papilionoideae</taxon>
        <taxon>50 kb inversion clade</taxon>
        <taxon>NPAAA clade</taxon>
        <taxon>indigoferoid/millettioid clade</taxon>
        <taxon>Phaseoleae</taxon>
        <taxon>Vigna</taxon>
    </lineage>
</organism>
<name>A0A0S3RC47_PHAAN</name>
<proteinExistence type="predicted"/>
<dbReference type="Proteomes" id="UP000291084">
    <property type="component" value="Chromosome 2"/>
</dbReference>
<sequence length="89" mass="10458">MPLSTPPNLEPCLSSSKRYLTVKQNIFYKDNSWIHNTLLNLKQLEMCIMLVFHYDAHNTINQSNAIVYKRSTVMARCFTELCRTNPHLR</sequence>
<accession>A0A0S3RC47</accession>
<dbReference type="EMBL" id="AP015035">
    <property type="protein sequence ID" value="BAT78211.1"/>
    <property type="molecule type" value="Genomic_DNA"/>
</dbReference>
<evidence type="ECO:0000313" key="2">
    <source>
        <dbReference type="Proteomes" id="UP000291084"/>
    </source>
</evidence>
<dbReference type="AlphaFoldDB" id="A0A0S3RC47"/>
<protein>
    <submittedName>
        <fullName evidence="1">Uncharacterized protein</fullName>
    </submittedName>
</protein>
<evidence type="ECO:0000313" key="1">
    <source>
        <dbReference type="EMBL" id="BAT78211.1"/>
    </source>
</evidence>